<evidence type="ECO:0000256" key="1">
    <source>
        <dbReference type="SAM" id="MobiDB-lite"/>
    </source>
</evidence>
<feature type="compositionally biased region" description="Basic and acidic residues" evidence="1">
    <location>
        <begin position="57"/>
        <end position="68"/>
    </location>
</feature>
<keyword evidence="3" id="KW-1185">Reference proteome</keyword>
<feature type="region of interest" description="Disordered" evidence="1">
    <location>
        <begin position="222"/>
        <end position="241"/>
    </location>
</feature>
<evidence type="ECO:0000313" key="3">
    <source>
        <dbReference type="Proteomes" id="UP000762676"/>
    </source>
</evidence>
<feature type="compositionally biased region" description="Basic and acidic residues" evidence="1">
    <location>
        <begin position="132"/>
        <end position="144"/>
    </location>
</feature>
<proteinExistence type="predicted"/>
<reference evidence="2 3" key="1">
    <citation type="journal article" date="2021" name="Elife">
        <title>Chloroplast acquisition without the gene transfer in kleptoplastic sea slugs, Plakobranchus ocellatus.</title>
        <authorList>
            <person name="Maeda T."/>
            <person name="Takahashi S."/>
            <person name="Yoshida T."/>
            <person name="Shimamura S."/>
            <person name="Takaki Y."/>
            <person name="Nagai Y."/>
            <person name="Toyoda A."/>
            <person name="Suzuki Y."/>
            <person name="Arimoto A."/>
            <person name="Ishii H."/>
            <person name="Satoh N."/>
            <person name="Nishiyama T."/>
            <person name="Hasebe M."/>
            <person name="Maruyama T."/>
            <person name="Minagawa J."/>
            <person name="Obokata J."/>
            <person name="Shigenobu S."/>
        </authorList>
    </citation>
    <scope>NUCLEOTIDE SEQUENCE [LARGE SCALE GENOMIC DNA]</scope>
</reference>
<dbReference type="AlphaFoldDB" id="A0AAV4JH49"/>
<sequence>MAREQSSSKVTGRDSRVVRSHAHCVSGNRRLFNLRSSLENRFGDHYTSETPSTRAEANFDQKGDKTEAGSHSGYHGLRTSSYFEINKTRFGYYPQIYEGNVSVHLKNNGTKISLKAEKDDLKDKVRLRDHRARFDLQSENDKARASNNQQDYDSQTSFQPIIFDCSNNNNRLTNETGNYDRKSGQRVTFAKRLLQPKPLDEAAAASEATPFIERVRASMASITTRSSVSSKTSLDEENLRQPTSLAAQEKLSTKHQAFAHTKLTATPLAESGVSGDSSFNEKQRKSQATTSSRTTGASRDSEGEWEVPPKISSSVSALKPIDLPEHDPLETDYVLPVIGSGRKFWQSHCVAKPDNHPGLDKSPSSPVCIHGHGQVKAIKYVSKVPYLYDSARAMSFLRDIQVEDMKIRVLAQNAQLNRRDSSHRELYNWPREKCSPLHVPRLLKLSKVPPASCTPLTPTHEGHRQSPDGQLLAVVEKVNALPYLPNGTKQLLGKGYKPCSRELKSPMRCLTPENIHAPSCPSKTTDTQDGHLSMAHLSYPVFRYGRAEGRTPNAARYAEDVNIAVTISHSYLDTPGTGGYGMTDTKFDNMNPVLIPLVRASIPGNRAKLETESTMILRQHKMVMANRKLMSDTSATLQHYGIDGGASEREHFAQDTHRAFSTARIPTYRHSPAKLSVPGPCPARCLRSFPIDPDKPGPTKISHIYFSQCCEREDVVRINQADLRLQPWPPFDPVKVKDTREYILAQVRQPLPQRQVCCCSQAPLGKKKRRKLRRKHP</sequence>
<name>A0AAV4JH49_9GAST</name>
<dbReference type="Proteomes" id="UP000762676">
    <property type="component" value="Unassembled WGS sequence"/>
</dbReference>
<dbReference type="EMBL" id="BMAT01006915">
    <property type="protein sequence ID" value="GFS22079.1"/>
    <property type="molecule type" value="Genomic_DNA"/>
</dbReference>
<gene>
    <name evidence="2" type="ORF">ElyMa_003354300</name>
</gene>
<evidence type="ECO:0000313" key="2">
    <source>
        <dbReference type="EMBL" id="GFS22079.1"/>
    </source>
</evidence>
<comment type="caution">
    <text evidence="2">The sequence shown here is derived from an EMBL/GenBank/DDBJ whole genome shotgun (WGS) entry which is preliminary data.</text>
</comment>
<feature type="region of interest" description="Disordered" evidence="1">
    <location>
        <begin position="269"/>
        <end position="311"/>
    </location>
</feature>
<organism evidence="2 3">
    <name type="scientific">Elysia marginata</name>
    <dbReference type="NCBI Taxonomy" id="1093978"/>
    <lineage>
        <taxon>Eukaryota</taxon>
        <taxon>Metazoa</taxon>
        <taxon>Spiralia</taxon>
        <taxon>Lophotrochozoa</taxon>
        <taxon>Mollusca</taxon>
        <taxon>Gastropoda</taxon>
        <taxon>Heterobranchia</taxon>
        <taxon>Euthyneura</taxon>
        <taxon>Panpulmonata</taxon>
        <taxon>Sacoglossa</taxon>
        <taxon>Placobranchoidea</taxon>
        <taxon>Plakobranchidae</taxon>
        <taxon>Elysia</taxon>
    </lineage>
</organism>
<feature type="region of interest" description="Disordered" evidence="1">
    <location>
        <begin position="132"/>
        <end position="153"/>
    </location>
</feature>
<accession>A0AAV4JH49</accession>
<protein>
    <submittedName>
        <fullName evidence="2">Uncharacterized protein</fullName>
    </submittedName>
</protein>
<feature type="region of interest" description="Disordered" evidence="1">
    <location>
        <begin position="43"/>
        <end position="72"/>
    </location>
</feature>
<feature type="compositionally biased region" description="Low complexity" evidence="1">
    <location>
        <begin position="286"/>
        <end position="298"/>
    </location>
</feature>
<feature type="compositionally biased region" description="Polar residues" evidence="1">
    <location>
        <begin position="222"/>
        <end position="232"/>
    </location>
</feature>